<evidence type="ECO:0000256" key="4">
    <source>
        <dbReference type="ARBA" id="ARBA00023054"/>
    </source>
</evidence>
<keyword evidence="9" id="KW-1185">Reference proteome</keyword>
<organism evidence="8 9">
    <name type="scientific">Salix viminalis</name>
    <name type="common">Common osier</name>
    <name type="synonym">Basket willow</name>
    <dbReference type="NCBI Taxonomy" id="40686"/>
    <lineage>
        <taxon>Eukaryota</taxon>
        <taxon>Viridiplantae</taxon>
        <taxon>Streptophyta</taxon>
        <taxon>Embryophyta</taxon>
        <taxon>Tracheophyta</taxon>
        <taxon>Spermatophyta</taxon>
        <taxon>Magnoliopsida</taxon>
        <taxon>eudicotyledons</taxon>
        <taxon>Gunneridae</taxon>
        <taxon>Pentapetalae</taxon>
        <taxon>rosids</taxon>
        <taxon>fabids</taxon>
        <taxon>Malpighiales</taxon>
        <taxon>Salicaceae</taxon>
        <taxon>Saliceae</taxon>
        <taxon>Salix</taxon>
    </lineage>
</organism>
<dbReference type="AlphaFoldDB" id="A0A9Q0TB83"/>
<evidence type="ECO:0000256" key="6">
    <source>
        <dbReference type="SAM" id="Coils"/>
    </source>
</evidence>
<dbReference type="InterPro" id="IPR044986">
    <property type="entry name" value="KIF15/KIN-12"/>
</dbReference>
<evidence type="ECO:0000256" key="2">
    <source>
        <dbReference type="ARBA" id="ARBA00022741"/>
    </source>
</evidence>
<keyword evidence="5" id="KW-0505">Motor protein</keyword>
<reference evidence="8" key="1">
    <citation type="submission" date="2022-11" db="EMBL/GenBank/DDBJ databases">
        <authorList>
            <person name="Hyden B.L."/>
            <person name="Feng K."/>
            <person name="Yates T."/>
            <person name="Jawdy S."/>
            <person name="Smart L.B."/>
            <person name="Muchero W."/>
        </authorList>
    </citation>
    <scope>NUCLEOTIDE SEQUENCE</scope>
    <source>
        <tissue evidence="8">Shoot tip</tissue>
    </source>
</reference>
<dbReference type="GO" id="GO:0005874">
    <property type="term" value="C:microtubule"/>
    <property type="evidence" value="ECO:0007669"/>
    <property type="project" value="UniProtKB-KW"/>
</dbReference>
<feature type="coiled-coil region" evidence="6">
    <location>
        <begin position="645"/>
        <end position="672"/>
    </location>
</feature>
<evidence type="ECO:0000256" key="5">
    <source>
        <dbReference type="ARBA" id="ARBA00023175"/>
    </source>
</evidence>
<gene>
    <name evidence="8" type="ORF">OIU85_028083</name>
</gene>
<feature type="coiled-coil region" evidence="6">
    <location>
        <begin position="150"/>
        <end position="335"/>
    </location>
</feature>
<name>A0A9Q0TB83_SALVM</name>
<evidence type="ECO:0000313" key="8">
    <source>
        <dbReference type="EMBL" id="KAJ6707777.1"/>
    </source>
</evidence>
<dbReference type="OrthoDB" id="1705119at2759"/>
<keyword evidence="1" id="KW-0493">Microtubule</keyword>
<keyword evidence="2" id="KW-0547">Nucleotide-binding</keyword>
<feature type="region of interest" description="Disordered" evidence="7">
    <location>
        <begin position="679"/>
        <end position="709"/>
    </location>
</feature>
<evidence type="ECO:0000256" key="1">
    <source>
        <dbReference type="ARBA" id="ARBA00022701"/>
    </source>
</evidence>
<dbReference type="GO" id="GO:0005524">
    <property type="term" value="F:ATP binding"/>
    <property type="evidence" value="ECO:0007669"/>
    <property type="project" value="UniProtKB-KW"/>
</dbReference>
<feature type="region of interest" description="Disordered" evidence="7">
    <location>
        <begin position="341"/>
        <end position="367"/>
    </location>
</feature>
<evidence type="ECO:0000256" key="3">
    <source>
        <dbReference type="ARBA" id="ARBA00022840"/>
    </source>
</evidence>
<dbReference type="PANTHER" id="PTHR37739">
    <property type="entry name" value="KINESIN-LIKE PROTEIN KIN-12D"/>
    <property type="match status" value="1"/>
</dbReference>
<sequence>MSLQAELLRKDDILKGLSFDMSLLQESASNTKDQKDNLKEMVTTMEALEDELVVKSSELEQTIAHSQLLEAQLTEKIDAMSNLESDIAKGLLSLQNISCENLDLRAQIQEALAAKCSLEEELTEKKSLAESLETEVSQMGDALGEMSDTVESLRSHLSELTSERDQLQLKMHSLEDKLQRTEAWAEETEAIAEEAQQTAESRKMYAEEKEAEVKLLERSVEELECTINVLENKVDILKGEAERQRLQREELEDELHSVKYQMQNVENVDTDMKRHLEEKERGLEEAQKHIQILESSISDKDAEISQFKAHVTELNLHAEAQASEYKQKFKALEAMVEQVKPEGHFSHSTSSSSNKSEKNAAKSRGSSSPFKCIGLGLAQQIKSEKNEDLAAARLQIEELESLAAAESMTHDVIRDLLGVKLDMTNYVSLLDDKQVQKIAEKAQLGTSEPHVKDQEIVKLKQQLSEFIEERRGWLEEIDRKHAELVAAQVALEKLHQRDQLHKTENEMLKMESVNHKKKVMELEGEVKKLSGQQNIQQRIHHHAKIKEENYSLKIHNEDLSAKLRRAEINLSRIKEELAHHRASAGKSPYIDFDGEQRLMDKLKETEEDKVQLAQKLLGLCTGILRAAGITKPVSSITPTIAEDALEQLKNRITSLERELQDLTVKNKITNERIRLSELRPQISPINSRTDDNRQTPRKGQVPFFSALDR</sequence>
<keyword evidence="3" id="KW-0067">ATP-binding</keyword>
<dbReference type="PANTHER" id="PTHR37739:SF8">
    <property type="entry name" value="KINESIN-LIKE PROTEIN KIN-12D"/>
    <property type="match status" value="1"/>
</dbReference>
<comment type="caution">
    <text evidence="8">The sequence shown here is derived from an EMBL/GenBank/DDBJ whole genome shotgun (WGS) entry which is preliminary data.</text>
</comment>
<dbReference type="Proteomes" id="UP001151529">
    <property type="component" value="Chromosome 4"/>
</dbReference>
<feature type="coiled-coil region" evidence="6">
    <location>
        <begin position="21"/>
        <end position="51"/>
    </location>
</feature>
<protein>
    <submittedName>
        <fullName evidence="8">KINESIN-LIKE PROTEIN KIN-12F ISOFORM X1</fullName>
    </submittedName>
</protein>
<reference evidence="8" key="2">
    <citation type="journal article" date="2023" name="Int. J. Mol. Sci.">
        <title>De Novo Assembly and Annotation of 11 Diverse Shrub Willow (Salix) Genomes Reveals Novel Gene Organization in Sex-Linked Regions.</title>
        <authorList>
            <person name="Hyden B."/>
            <person name="Feng K."/>
            <person name="Yates T.B."/>
            <person name="Jawdy S."/>
            <person name="Cereghino C."/>
            <person name="Smart L.B."/>
            <person name="Muchero W."/>
        </authorList>
    </citation>
    <scope>NUCLEOTIDE SEQUENCE [LARGE SCALE GENOMIC DNA]</scope>
    <source>
        <tissue evidence="8">Shoot tip</tissue>
    </source>
</reference>
<keyword evidence="4 6" id="KW-0175">Coiled coil</keyword>
<proteinExistence type="predicted"/>
<evidence type="ECO:0000256" key="7">
    <source>
        <dbReference type="SAM" id="MobiDB-lite"/>
    </source>
</evidence>
<dbReference type="EMBL" id="JAPFFL010000008">
    <property type="protein sequence ID" value="KAJ6707777.1"/>
    <property type="molecule type" value="Genomic_DNA"/>
</dbReference>
<accession>A0A9Q0TB83</accession>
<dbReference type="SUPFAM" id="SSF57997">
    <property type="entry name" value="Tropomyosin"/>
    <property type="match status" value="1"/>
</dbReference>
<feature type="coiled-coil region" evidence="6">
    <location>
        <begin position="556"/>
        <end position="615"/>
    </location>
</feature>
<evidence type="ECO:0000313" key="9">
    <source>
        <dbReference type="Proteomes" id="UP001151529"/>
    </source>
</evidence>